<dbReference type="Proteomes" id="UP001174936">
    <property type="component" value="Unassembled WGS sequence"/>
</dbReference>
<accession>A0AA39Y9L9</accession>
<evidence type="ECO:0000313" key="1">
    <source>
        <dbReference type="EMBL" id="KAK0648264.1"/>
    </source>
</evidence>
<dbReference type="InterPro" id="IPR008701">
    <property type="entry name" value="NPP1"/>
</dbReference>
<keyword evidence="2" id="KW-1185">Reference proteome</keyword>
<sequence>MELVKRAPPTALPANFTFWDGVYQPVLDFDQDGCYNVPAIDKDGKIAEGLGVNFVSLTSSCRDESDLDNNNVYVRSRCNSNGWCIFLYDYYFEKDVAIPNFADIGIGHRHDWEHIAVWTLHRTPAYVAVSQHGGYEIKAAKDVRWDAETHPKVVYHKDGAQTHCFRFANQGDDKIENHKKVWFRGDLVSYDGFPSGIRDKLFAHNFGDATIAIKDSTFPGNIKKAQPKEVTFDANVDSGLL</sequence>
<protein>
    <submittedName>
        <fullName evidence="1">Necrosis inducing protein</fullName>
    </submittedName>
</protein>
<name>A0AA39Y9L9_9PEZI</name>
<organism evidence="1 2">
    <name type="scientific">Cercophora newfieldiana</name>
    <dbReference type="NCBI Taxonomy" id="92897"/>
    <lineage>
        <taxon>Eukaryota</taxon>
        <taxon>Fungi</taxon>
        <taxon>Dikarya</taxon>
        <taxon>Ascomycota</taxon>
        <taxon>Pezizomycotina</taxon>
        <taxon>Sordariomycetes</taxon>
        <taxon>Sordariomycetidae</taxon>
        <taxon>Sordariales</taxon>
        <taxon>Lasiosphaeriaceae</taxon>
        <taxon>Cercophora</taxon>
    </lineage>
</organism>
<dbReference type="AlphaFoldDB" id="A0AA39Y9L9"/>
<gene>
    <name evidence="1" type="ORF">B0T16DRAFT_325174</name>
</gene>
<reference evidence="1" key="1">
    <citation type="submission" date="2023-06" db="EMBL/GenBank/DDBJ databases">
        <title>Genome-scale phylogeny and comparative genomics of the fungal order Sordariales.</title>
        <authorList>
            <consortium name="Lawrence Berkeley National Laboratory"/>
            <person name="Hensen N."/>
            <person name="Bonometti L."/>
            <person name="Westerberg I."/>
            <person name="Brannstrom I.O."/>
            <person name="Guillou S."/>
            <person name="Cros-Aarteil S."/>
            <person name="Calhoun S."/>
            <person name="Haridas S."/>
            <person name="Kuo A."/>
            <person name="Mondo S."/>
            <person name="Pangilinan J."/>
            <person name="Riley R."/>
            <person name="Labutti K."/>
            <person name="Andreopoulos B."/>
            <person name="Lipzen A."/>
            <person name="Chen C."/>
            <person name="Yanf M."/>
            <person name="Daum C."/>
            <person name="Ng V."/>
            <person name="Clum A."/>
            <person name="Steindorff A."/>
            <person name="Ohm R."/>
            <person name="Martin F."/>
            <person name="Silar P."/>
            <person name="Natvig D."/>
            <person name="Lalanne C."/>
            <person name="Gautier V."/>
            <person name="Ament-Velasquez S.L."/>
            <person name="Kruys A."/>
            <person name="Hutchinson M.I."/>
            <person name="Powell A.J."/>
            <person name="Barry K."/>
            <person name="Miller A.N."/>
            <person name="Grigoriev I.V."/>
            <person name="Debuchy R."/>
            <person name="Gladieux P."/>
            <person name="Thoren M.H."/>
            <person name="Johannesson H."/>
        </authorList>
    </citation>
    <scope>NUCLEOTIDE SEQUENCE</scope>
    <source>
        <strain evidence="1">SMH2532-1</strain>
    </source>
</reference>
<dbReference type="PANTHER" id="PTHR33657:SF6">
    <property type="entry name" value="SECRETED PROTEIN"/>
    <property type="match status" value="1"/>
</dbReference>
<dbReference type="PIRSF" id="PIRSF029958">
    <property type="entry name" value="Necrosis-inducing_protein"/>
    <property type="match status" value="1"/>
</dbReference>
<dbReference type="PANTHER" id="PTHR33657">
    <property type="entry name" value="DOMAIN PROTEIN, PUTATIVE (AFU_ORTHOLOGUE AFUA_5G00600)-RELATED"/>
    <property type="match status" value="1"/>
</dbReference>
<dbReference type="Pfam" id="PF05630">
    <property type="entry name" value="NPP1"/>
    <property type="match status" value="1"/>
</dbReference>
<evidence type="ECO:0000313" key="2">
    <source>
        <dbReference type="Proteomes" id="UP001174936"/>
    </source>
</evidence>
<dbReference type="EMBL" id="JAULSV010000003">
    <property type="protein sequence ID" value="KAK0648264.1"/>
    <property type="molecule type" value="Genomic_DNA"/>
</dbReference>
<proteinExistence type="predicted"/>
<comment type="caution">
    <text evidence="1">The sequence shown here is derived from an EMBL/GenBank/DDBJ whole genome shotgun (WGS) entry which is preliminary data.</text>
</comment>